<dbReference type="RefSeq" id="WP_341725470.1">
    <property type="nucleotide sequence ID" value="NZ_JBBWWT010000003.1"/>
</dbReference>
<evidence type="ECO:0000313" key="2">
    <source>
        <dbReference type="EMBL" id="MEL1264278.1"/>
    </source>
</evidence>
<gene>
    <name evidence="2" type="ORF">AAD027_07830</name>
</gene>
<evidence type="ECO:0000256" key="1">
    <source>
        <dbReference type="SAM" id="MobiDB-lite"/>
    </source>
</evidence>
<feature type="compositionally biased region" description="Basic residues" evidence="1">
    <location>
        <begin position="129"/>
        <end position="140"/>
    </location>
</feature>
<protein>
    <recommendedName>
        <fullName evidence="4">Poly(Hydroxyalkanoate) granule-associated protein</fullName>
    </recommendedName>
</protein>
<dbReference type="EMBL" id="JBBWWT010000003">
    <property type="protein sequence ID" value="MEL1264278.1"/>
    <property type="molecule type" value="Genomic_DNA"/>
</dbReference>
<evidence type="ECO:0000313" key="3">
    <source>
        <dbReference type="Proteomes" id="UP001459204"/>
    </source>
</evidence>
<reference evidence="2 3" key="1">
    <citation type="submission" date="2024-04" db="EMBL/GenBank/DDBJ databases">
        <title>Draft genome sequence of Pseudoxanthomonas putridarboris WD12.</title>
        <authorList>
            <person name="Oh J."/>
        </authorList>
    </citation>
    <scope>NUCLEOTIDE SEQUENCE [LARGE SCALE GENOMIC DNA]</scope>
    <source>
        <strain evidence="2 3">WD12</strain>
    </source>
</reference>
<sequence length="140" mass="14908">MPVKKKSRAKTPEPTLRHVWLAGLGLAAVARREAITAANDAAARVVALRRQAGKLASDTQANVLGGIASVREQGEARVGQFSAEVEARLAPVLSKLGLKPARKTAKPRARKVAKKAPAKRARATPARKPAAKRTVRRRSA</sequence>
<organism evidence="2 3">
    <name type="scientific">Pseudoxanthomonas putridarboris</name>
    <dbReference type="NCBI Taxonomy" id="752605"/>
    <lineage>
        <taxon>Bacteria</taxon>
        <taxon>Pseudomonadati</taxon>
        <taxon>Pseudomonadota</taxon>
        <taxon>Gammaproteobacteria</taxon>
        <taxon>Lysobacterales</taxon>
        <taxon>Lysobacteraceae</taxon>
        <taxon>Pseudoxanthomonas</taxon>
    </lineage>
</organism>
<feature type="region of interest" description="Disordered" evidence="1">
    <location>
        <begin position="100"/>
        <end position="140"/>
    </location>
</feature>
<evidence type="ECO:0008006" key="4">
    <source>
        <dbReference type="Google" id="ProtNLM"/>
    </source>
</evidence>
<proteinExistence type="predicted"/>
<feature type="compositionally biased region" description="Basic residues" evidence="1">
    <location>
        <begin position="100"/>
        <end position="122"/>
    </location>
</feature>
<name>A0ABU9IZ90_9GAMM</name>
<accession>A0ABU9IZ90</accession>
<dbReference type="Proteomes" id="UP001459204">
    <property type="component" value="Unassembled WGS sequence"/>
</dbReference>
<keyword evidence="3" id="KW-1185">Reference proteome</keyword>
<comment type="caution">
    <text evidence="2">The sequence shown here is derived from an EMBL/GenBank/DDBJ whole genome shotgun (WGS) entry which is preliminary data.</text>
</comment>